<evidence type="ECO:0000256" key="8">
    <source>
        <dbReference type="ARBA" id="ARBA00023136"/>
    </source>
</evidence>
<feature type="transmembrane region" description="Helical" evidence="9">
    <location>
        <begin position="314"/>
        <end position="337"/>
    </location>
</feature>
<dbReference type="InterPro" id="IPR000515">
    <property type="entry name" value="MetI-like"/>
</dbReference>
<keyword evidence="5" id="KW-0571">Peptide transport</keyword>
<gene>
    <name evidence="11" type="ORF">MNBD_GAMMA25-2469</name>
</gene>
<dbReference type="PROSITE" id="PS50928">
    <property type="entry name" value="ABC_TM1"/>
    <property type="match status" value="1"/>
</dbReference>
<dbReference type="GO" id="GO:0005886">
    <property type="term" value="C:plasma membrane"/>
    <property type="evidence" value="ECO:0007669"/>
    <property type="project" value="UniProtKB-SubCell"/>
</dbReference>
<keyword evidence="7 9" id="KW-1133">Transmembrane helix</keyword>
<keyword evidence="2" id="KW-0813">Transport</keyword>
<dbReference type="CDD" id="cd06261">
    <property type="entry name" value="TM_PBP2"/>
    <property type="match status" value="1"/>
</dbReference>
<reference evidence="11" key="1">
    <citation type="submission" date="2018-06" db="EMBL/GenBank/DDBJ databases">
        <authorList>
            <person name="Zhirakovskaya E."/>
        </authorList>
    </citation>
    <scope>NUCLEOTIDE SEQUENCE</scope>
</reference>
<feature type="transmembrane region" description="Helical" evidence="9">
    <location>
        <begin position="190"/>
        <end position="210"/>
    </location>
</feature>
<sequence length="503" mass="56144">MKTVSKKFWFLPLLIVIGMSALLMLLPGLFGVKSVVLWTDRFIYLLMVAVIFLLAYIRYKPHLRLPWRHVLANRRALIALVILSAYVCIGLLDSIHYRQPLSAQQQDRAEQLYSVEVFSAFDALLTHLRERTEKTYSEPFAYQLYAKETLNAADGSQYRDFPRLLYGAAHLTDPARQRSRDILFKALSGAGQGVILFALLLGGVLIYLAQAQSLSLAQSWQQYRQADSAKGLRMVMLTLAGLIIFSGAIWELSFFYHVFGTDKVGQDVLYLGFKSIRTGLVIGTLTTLIMLPFAILLGIMAGYFRGWVDDLIQYIYTTLSSVPAVLLIAAAVLSIQVYMANHPELFESVSDQADMKLLALCVVLGITSWTGLCRLLRGETLKLREMDYIQAATAFGVGHFTIIGRHLLPNVLHIVLIMVVLDFSGLVLAEAVLSYVGVGVDPSTISWGNMINGARLELAREPVVWWSLVAAFVFMFTLVLAANLFSDAVRDAFDPRLNQRGKS</sequence>
<dbReference type="Pfam" id="PF00528">
    <property type="entry name" value="BPD_transp_1"/>
    <property type="match status" value="1"/>
</dbReference>
<dbReference type="GO" id="GO:0055085">
    <property type="term" value="P:transmembrane transport"/>
    <property type="evidence" value="ECO:0007669"/>
    <property type="project" value="InterPro"/>
</dbReference>
<dbReference type="PANTHER" id="PTHR43386:SF24">
    <property type="entry name" value="OLIGOPEPTIDE TRANSPORT SYSTEM PERMEASE PROTEIN AMID"/>
    <property type="match status" value="1"/>
</dbReference>
<keyword evidence="4 9" id="KW-0812">Transmembrane</keyword>
<dbReference type="InterPro" id="IPR050366">
    <property type="entry name" value="BP-dependent_transpt_permease"/>
</dbReference>
<dbReference type="SUPFAM" id="SSF161098">
    <property type="entry name" value="MetI-like"/>
    <property type="match status" value="1"/>
</dbReference>
<evidence type="ECO:0000256" key="3">
    <source>
        <dbReference type="ARBA" id="ARBA00022475"/>
    </source>
</evidence>
<dbReference type="Gene3D" id="1.10.3720.10">
    <property type="entry name" value="MetI-like"/>
    <property type="match status" value="1"/>
</dbReference>
<evidence type="ECO:0000256" key="5">
    <source>
        <dbReference type="ARBA" id="ARBA00022856"/>
    </source>
</evidence>
<keyword evidence="8 9" id="KW-0472">Membrane</keyword>
<comment type="subcellular location">
    <subcellularLocation>
        <location evidence="1">Cell membrane</location>
        <topology evidence="1">Multi-pass membrane protein</topology>
    </subcellularLocation>
</comment>
<evidence type="ECO:0000256" key="6">
    <source>
        <dbReference type="ARBA" id="ARBA00022927"/>
    </source>
</evidence>
<keyword evidence="6" id="KW-0653">Protein transport</keyword>
<feature type="transmembrane region" description="Helical" evidence="9">
    <location>
        <begin position="357"/>
        <end position="376"/>
    </location>
</feature>
<feature type="domain" description="ABC transmembrane type-1" evidence="10">
    <location>
        <begin position="276"/>
        <end position="486"/>
    </location>
</feature>
<evidence type="ECO:0000259" key="10">
    <source>
        <dbReference type="PROSITE" id="PS50928"/>
    </source>
</evidence>
<proteinExistence type="predicted"/>
<evidence type="ECO:0000256" key="9">
    <source>
        <dbReference type="SAM" id="Phobius"/>
    </source>
</evidence>
<feature type="transmembrane region" description="Helical" evidence="9">
    <location>
        <begin position="231"/>
        <end position="259"/>
    </location>
</feature>
<dbReference type="InterPro" id="IPR035906">
    <property type="entry name" value="MetI-like_sf"/>
</dbReference>
<evidence type="ECO:0000256" key="2">
    <source>
        <dbReference type="ARBA" id="ARBA00022448"/>
    </source>
</evidence>
<evidence type="ECO:0000256" key="4">
    <source>
        <dbReference type="ARBA" id="ARBA00022692"/>
    </source>
</evidence>
<evidence type="ECO:0000256" key="7">
    <source>
        <dbReference type="ARBA" id="ARBA00022989"/>
    </source>
</evidence>
<dbReference type="EMBL" id="UOFY01000054">
    <property type="protein sequence ID" value="VAX10820.1"/>
    <property type="molecule type" value="Genomic_DNA"/>
</dbReference>
<feature type="transmembrane region" description="Helical" evidence="9">
    <location>
        <begin position="463"/>
        <end position="485"/>
    </location>
</feature>
<name>A0A3B1BJQ9_9ZZZZ</name>
<dbReference type="AlphaFoldDB" id="A0A3B1BJQ9"/>
<organism evidence="11">
    <name type="scientific">hydrothermal vent metagenome</name>
    <dbReference type="NCBI Taxonomy" id="652676"/>
    <lineage>
        <taxon>unclassified sequences</taxon>
        <taxon>metagenomes</taxon>
        <taxon>ecological metagenomes</taxon>
    </lineage>
</organism>
<feature type="transmembrane region" description="Helical" evidence="9">
    <location>
        <begin position="9"/>
        <end position="30"/>
    </location>
</feature>
<evidence type="ECO:0000313" key="11">
    <source>
        <dbReference type="EMBL" id="VAX10820.1"/>
    </source>
</evidence>
<dbReference type="GO" id="GO:0015031">
    <property type="term" value="P:protein transport"/>
    <property type="evidence" value="ECO:0007669"/>
    <property type="project" value="UniProtKB-KW"/>
</dbReference>
<dbReference type="GO" id="GO:0015833">
    <property type="term" value="P:peptide transport"/>
    <property type="evidence" value="ECO:0007669"/>
    <property type="project" value="UniProtKB-KW"/>
</dbReference>
<evidence type="ECO:0000256" key="1">
    <source>
        <dbReference type="ARBA" id="ARBA00004651"/>
    </source>
</evidence>
<feature type="transmembrane region" description="Helical" evidence="9">
    <location>
        <begin position="71"/>
        <end position="92"/>
    </location>
</feature>
<feature type="transmembrane region" description="Helical" evidence="9">
    <location>
        <begin position="414"/>
        <end position="442"/>
    </location>
</feature>
<feature type="transmembrane region" description="Helical" evidence="9">
    <location>
        <begin position="279"/>
        <end position="302"/>
    </location>
</feature>
<feature type="transmembrane region" description="Helical" evidence="9">
    <location>
        <begin position="42"/>
        <end position="59"/>
    </location>
</feature>
<accession>A0A3B1BJQ9</accession>
<keyword evidence="3" id="KW-1003">Cell membrane</keyword>
<dbReference type="PANTHER" id="PTHR43386">
    <property type="entry name" value="OLIGOPEPTIDE TRANSPORT SYSTEM PERMEASE PROTEIN APPC"/>
    <property type="match status" value="1"/>
</dbReference>
<protein>
    <submittedName>
        <fullName evidence="11">ABC transporter, permease protein 2 (Cluster 5, nickel/peptides/opines)</fullName>
    </submittedName>
</protein>